<dbReference type="RefSeq" id="WP_260724103.1">
    <property type="nucleotide sequence ID" value="NZ_BAAABS010000052.1"/>
</dbReference>
<dbReference type="InterPro" id="IPR029026">
    <property type="entry name" value="tRNA_m1G_MTases_N"/>
</dbReference>
<evidence type="ECO:0000256" key="1">
    <source>
        <dbReference type="ARBA" id="ARBA00022603"/>
    </source>
</evidence>
<dbReference type="EMBL" id="CP073721">
    <property type="protein sequence ID" value="UWZ34765.1"/>
    <property type="molecule type" value="Genomic_DNA"/>
</dbReference>
<protein>
    <submittedName>
        <fullName evidence="6">rRNA methyltransferase</fullName>
    </submittedName>
</protein>
<evidence type="ECO:0000256" key="2">
    <source>
        <dbReference type="ARBA" id="ARBA00022679"/>
    </source>
</evidence>
<feature type="domain" description="tRNA/rRNA methyltransferase SpoU type" evidence="4">
    <location>
        <begin position="146"/>
        <end position="289"/>
    </location>
</feature>
<dbReference type="Pfam" id="PF22655">
    <property type="entry name" value="SpoU_sub_bind_like"/>
    <property type="match status" value="1"/>
</dbReference>
<organism evidence="6 7">
    <name type="scientific">Dactylosporangium roseum</name>
    <dbReference type="NCBI Taxonomy" id="47989"/>
    <lineage>
        <taxon>Bacteria</taxon>
        <taxon>Bacillati</taxon>
        <taxon>Actinomycetota</taxon>
        <taxon>Actinomycetes</taxon>
        <taxon>Micromonosporales</taxon>
        <taxon>Micromonosporaceae</taxon>
        <taxon>Dactylosporangium</taxon>
    </lineage>
</organism>
<feature type="region of interest" description="Disordered" evidence="3">
    <location>
        <begin position="1"/>
        <end position="34"/>
    </location>
</feature>
<dbReference type="InterPro" id="IPR029064">
    <property type="entry name" value="Ribosomal_eL30-like_sf"/>
</dbReference>
<dbReference type="PANTHER" id="PTHR43191">
    <property type="entry name" value="RRNA METHYLTRANSFERASE 3"/>
    <property type="match status" value="1"/>
</dbReference>
<feature type="domain" description="SpoU L30e-like N-terminal" evidence="5">
    <location>
        <begin position="37"/>
        <end position="125"/>
    </location>
</feature>
<sequence>MRDRDSRSVPHRRRDAGPGSARAARRSETPDRVHSRNDRFQVWKALLTNRSQRQRLGEFLIHGVRPISLAVEYGWPLRRLLYPAGQKLSSWADGLLRESGVASVAVEPELLQELGERESAPELIAVGAIRPDDLGRLEPGANFLGLALDRLTNPGNIGTLVRSADAFGASGLIVTGHAADIYDPKAVRASTGSLFRLPVVRTAAPGDALDWVVARRQDGPPIRIVGTDENGDTSVADCDLTGPVLIVVGNEASGMSARWREICDEIVSIPIGGAASSLNAASAGTLMLYEAARQRGFPPVL</sequence>
<dbReference type="Gene3D" id="3.40.1280.10">
    <property type="match status" value="1"/>
</dbReference>
<dbReference type="GO" id="GO:0008168">
    <property type="term" value="F:methyltransferase activity"/>
    <property type="evidence" value="ECO:0007669"/>
    <property type="project" value="UniProtKB-KW"/>
</dbReference>
<evidence type="ECO:0000256" key="3">
    <source>
        <dbReference type="SAM" id="MobiDB-lite"/>
    </source>
</evidence>
<evidence type="ECO:0000259" key="5">
    <source>
        <dbReference type="Pfam" id="PF22655"/>
    </source>
</evidence>
<accession>A0ABY5YYD7</accession>
<keyword evidence="2" id="KW-0808">Transferase</keyword>
<feature type="compositionally biased region" description="Basic and acidic residues" evidence="3">
    <location>
        <begin position="25"/>
        <end position="34"/>
    </location>
</feature>
<dbReference type="SUPFAM" id="SSF55315">
    <property type="entry name" value="L30e-like"/>
    <property type="match status" value="1"/>
</dbReference>
<gene>
    <name evidence="6" type="ORF">Drose_26680</name>
</gene>
<reference evidence="6" key="1">
    <citation type="submission" date="2021-04" db="EMBL/GenBank/DDBJ databases">
        <title>Biosynthetic gene clusters of Dactylosporangioum roseum.</title>
        <authorList>
            <person name="Hartkoorn R.C."/>
            <person name="Beaudoing E."/>
            <person name="Hot D."/>
            <person name="Moureu S."/>
        </authorList>
    </citation>
    <scope>NUCLEOTIDE SEQUENCE</scope>
    <source>
        <strain evidence="6">NRRL B-16295</strain>
    </source>
</reference>
<dbReference type="InterPro" id="IPR051259">
    <property type="entry name" value="rRNA_Methyltransferase"/>
</dbReference>
<name>A0ABY5YYD7_9ACTN</name>
<dbReference type="Gene3D" id="3.30.1330.30">
    <property type="match status" value="1"/>
</dbReference>
<dbReference type="SUPFAM" id="SSF75217">
    <property type="entry name" value="alpha/beta knot"/>
    <property type="match status" value="1"/>
</dbReference>
<proteinExistence type="predicted"/>
<dbReference type="GO" id="GO:0032259">
    <property type="term" value="P:methylation"/>
    <property type="evidence" value="ECO:0007669"/>
    <property type="project" value="UniProtKB-KW"/>
</dbReference>
<dbReference type="PANTHER" id="PTHR43191:SF2">
    <property type="entry name" value="RRNA METHYLTRANSFERASE 3, MITOCHONDRIAL"/>
    <property type="match status" value="1"/>
</dbReference>
<evidence type="ECO:0000313" key="6">
    <source>
        <dbReference type="EMBL" id="UWZ34765.1"/>
    </source>
</evidence>
<keyword evidence="7" id="KW-1185">Reference proteome</keyword>
<evidence type="ECO:0000259" key="4">
    <source>
        <dbReference type="Pfam" id="PF00588"/>
    </source>
</evidence>
<keyword evidence="1 6" id="KW-0489">Methyltransferase</keyword>
<dbReference type="Proteomes" id="UP001058271">
    <property type="component" value="Chromosome"/>
</dbReference>
<evidence type="ECO:0000313" key="7">
    <source>
        <dbReference type="Proteomes" id="UP001058271"/>
    </source>
</evidence>
<dbReference type="InterPro" id="IPR001537">
    <property type="entry name" value="SpoU_MeTrfase"/>
</dbReference>
<dbReference type="InterPro" id="IPR054578">
    <property type="entry name" value="SpoU_sub_bind-like_N"/>
</dbReference>
<dbReference type="Pfam" id="PF00588">
    <property type="entry name" value="SpoU_methylase"/>
    <property type="match status" value="1"/>
</dbReference>
<dbReference type="InterPro" id="IPR029028">
    <property type="entry name" value="Alpha/beta_knot_MTases"/>
</dbReference>